<reference evidence="2 3" key="1">
    <citation type="submission" date="2019-03" db="EMBL/GenBank/DDBJ databases">
        <title>Three New Species of Nocardioides, Nocardioides euryhalodurans sp. nov., Nocardioides seonyuensis sp. nov. and Nocardioides eburneoflavus sp. nov., Iolated from Soil.</title>
        <authorList>
            <person name="Roh S.G."/>
            <person name="Lee C."/>
            <person name="Kim M.-K."/>
            <person name="Kim S.B."/>
        </authorList>
    </citation>
    <scope>NUCLEOTIDE SEQUENCE [LARGE SCALE GENOMIC DNA]</scope>
    <source>
        <strain evidence="2 3">MMS17-SY117</strain>
    </source>
</reference>
<dbReference type="InterPro" id="IPR001509">
    <property type="entry name" value="Epimerase_deHydtase"/>
</dbReference>
<dbReference type="AlphaFoldDB" id="A0A4P7GGP4"/>
<dbReference type="OrthoDB" id="7941246at2"/>
<dbReference type="RefSeq" id="WP_135073173.1">
    <property type="nucleotide sequence ID" value="NZ_CP038267.1"/>
</dbReference>
<dbReference type="EMBL" id="CP038267">
    <property type="protein sequence ID" value="QBR91005.1"/>
    <property type="molecule type" value="Genomic_DNA"/>
</dbReference>
<dbReference type="Pfam" id="PF01370">
    <property type="entry name" value="Epimerase"/>
    <property type="match status" value="1"/>
</dbReference>
<proteinExistence type="predicted"/>
<gene>
    <name evidence="2" type="ORF">EXE57_01015</name>
</gene>
<evidence type="ECO:0000259" key="1">
    <source>
        <dbReference type="Pfam" id="PF01370"/>
    </source>
</evidence>
<organism evidence="2 3">
    <name type="scientific">Nocardioides euryhalodurans</name>
    <dbReference type="NCBI Taxonomy" id="2518370"/>
    <lineage>
        <taxon>Bacteria</taxon>
        <taxon>Bacillati</taxon>
        <taxon>Actinomycetota</taxon>
        <taxon>Actinomycetes</taxon>
        <taxon>Propionibacteriales</taxon>
        <taxon>Nocardioidaceae</taxon>
        <taxon>Nocardioides</taxon>
    </lineage>
</organism>
<sequence>MRLLVLGGTHHVGRAVVETALDRGHDVVTLNRGVSGVTSPDVDARHADRLDPEAMASALGDDSFDAVVDTWSSGPVAVRDAARLLSGRAGHYTYVSSRSVYTWPPAMGTDESAPVVEADPSSTDAVDYAAAKRGGELATEEFDGPVALLRAGLILGPYEIVGRLPFWLTRIRRGGRVPAPGPRERPLQLIDARDLAAWVVDHRPVGTFNTVSRSGHATIGDVLEACVDATGADADLVWLAPEVVEASGVQPWTELPIWVPPTGEYAALHDCDVSAAEAAGLRCRPVTETVTDTWAWLQREGLPAQPADRPATGMDAAAEQRLWEAASGLG</sequence>
<evidence type="ECO:0000313" key="3">
    <source>
        <dbReference type="Proteomes" id="UP000294894"/>
    </source>
</evidence>
<feature type="domain" description="NAD-dependent epimerase/dehydratase" evidence="1">
    <location>
        <begin position="4"/>
        <end position="198"/>
    </location>
</feature>
<keyword evidence="3" id="KW-1185">Reference proteome</keyword>
<dbReference type="Proteomes" id="UP000294894">
    <property type="component" value="Chromosome"/>
</dbReference>
<dbReference type="KEGG" id="noy:EXE57_01015"/>
<dbReference type="Gene3D" id="3.40.50.720">
    <property type="entry name" value="NAD(P)-binding Rossmann-like Domain"/>
    <property type="match status" value="1"/>
</dbReference>
<evidence type="ECO:0000313" key="2">
    <source>
        <dbReference type="EMBL" id="QBR91005.1"/>
    </source>
</evidence>
<accession>A0A4P7GGP4</accession>
<dbReference type="SUPFAM" id="SSF51735">
    <property type="entry name" value="NAD(P)-binding Rossmann-fold domains"/>
    <property type="match status" value="1"/>
</dbReference>
<protein>
    <submittedName>
        <fullName evidence="2">NAD-dependent epimerase/dehydratase family protein</fullName>
    </submittedName>
</protein>
<name>A0A4P7GGP4_9ACTN</name>
<dbReference type="InterPro" id="IPR036291">
    <property type="entry name" value="NAD(P)-bd_dom_sf"/>
</dbReference>